<sequence>MAMTEEKIASARLMRQQAQVDITCIDCSIGGLIAATAAVVAAAVVIAAAAAAAIVVAAVAATVVATAAAIAIFTICALKQNYKVTHAQEKKEDKAREEAPMNTFIVIIPNEVIVQIRYISIEILNFVPIDDG</sequence>
<evidence type="ECO:0000313" key="3">
    <source>
        <dbReference type="Proteomes" id="UP000006591"/>
    </source>
</evidence>
<keyword evidence="1" id="KW-0472">Membrane</keyword>
<organism evidence="2">
    <name type="scientific">Oryza nivara</name>
    <name type="common">Indian wild rice</name>
    <name type="synonym">Oryza sativa f. spontanea</name>
    <dbReference type="NCBI Taxonomy" id="4536"/>
    <lineage>
        <taxon>Eukaryota</taxon>
        <taxon>Viridiplantae</taxon>
        <taxon>Streptophyta</taxon>
        <taxon>Embryophyta</taxon>
        <taxon>Tracheophyta</taxon>
        <taxon>Spermatophyta</taxon>
        <taxon>Magnoliopsida</taxon>
        <taxon>Liliopsida</taxon>
        <taxon>Poales</taxon>
        <taxon>Poaceae</taxon>
        <taxon>BOP clade</taxon>
        <taxon>Oryzoideae</taxon>
        <taxon>Oryzeae</taxon>
        <taxon>Oryzinae</taxon>
        <taxon>Oryza</taxon>
    </lineage>
</organism>
<dbReference type="Proteomes" id="UP000006591">
    <property type="component" value="Chromosome 12"/>
</dbReference>
<dbReference type="Gramene" id="ONIVA12G05080.1">
    <property type="protein sequence ID" value="ONIVA12G05080.1"/>
    <property type="gene ID" value="ONIVA12G05080"/>
</dbReference>
<dbReference type="HOGENOM" id="CLU_1920475_0_0_1"/>
<name>A0A0E0J7R0_ORYNI</name>
<protein>
    <submittedName>
        <fullName evidence="2">Uncharacterized protein</fullName>
    </submittedName>
</protein>
<keyword evidence="1" id="KW-1133">Transmembrane helix</keyword>
<feature type="transmembrane region" description="Helical" evidence="1">
    <location>
        <begin position="20"/>
        <end position="46"/>
    </location>
</feature>
<feature type="transmembrane region" description="Helical" evidence="1">
    <location>
        <begin position="52"/>
        <end position="78"/>
    </location>
</feature>
<evidence type="ECO:0000313" key="2">
    <source>
        <dbReference type="EnsemblPlants" id="ONIVA12G05080.1"/>
    </source>
</evidence>
<accession>A0A0E0J7R0</accession>
<keyword evidence="3" id="KW-1185">Reference proteome</keyword>
<evidence type="ECO:0000256" key="1">
    <source>
        <dbReference type="SAM" id="Phobius"/>
    </source>
</evidence>
<keyword evidence="1" id="KW-0812">Transmembrane</keyword>
<proteinExistence type="predicted"/>
<reference evidence="2" key="2">
    <citation type="submission" date="2018-04" db="EMBL/GenBank/DDBJ databases">
        <title>OnivRS2 (Oryza nivara Reference Sequence Version 2).</title>
        <authorList>
            <person name="Zhang J."/>
            <person name="Kudrna D."/>
            <person name="Lee S."/>
            <person name="Talag J."/>
            <person name="Rajasekar S."/>
            <person name="Welchert J."/>
            <person name="Hsing Y.-I."/>
            <person name="Wing R.A."/>
        </authorList>
    </citation>
    <scope>NUCLEOTIDE SEQUENCE [LARGE SCALE GENOMIC DNA]</scope>
    <source>
        <strain evidence="2">SL10</strain>
    </source>
</reference>
<dbReference type="EnsemblPlants" id="ONIVA12G05080.1">
    <property type="protein sequence ID" value="ONIVA12G05080.1"/>
    <property type="gene ID" value="ONIVA12G05080"/>
</dbReference>
<reference evidence="2" key="1">
    <citation type="submission" date="2015-04" db="UniProtKB">
        <authorList>
            <consortium name="EnsemblPlants"/>
        </authorList>
    </citation>
    <scope>IDENTIFICATION</scope>
    <source>
        <strain evidence="2">SL10</strain>
    </source>
</reference>
<dbReference type="AlphaFoldDB" id="A0A0E0J7R0"/>